<evidence type="ECO:0000256" key="2">
    <source>
        <dbReference type="RuleBase" id="RU362039"/>
    </source>
</evidence>
<dbReference type="AlphaFoldDB" id="A0A9E2NSU4"/>
<evidence type="ECO:0000259" key="3">
    <source>
        <dbReference type="Pfam" id="PF12850"/>
    </source>
</evidence>
<evidence type="ECO:0000313" key="5">
    <source>
        <dbReference type="Proteomes" id="UP000824150"/>
    </source>
</evidence>
<evidence type="ECO:0000313" key="4">
    <source>
        <dbReference type="EMBL" id="MBU3827315.1"/>
    </source>
</evidence>
<reference evidence="4" key="2">
    <citation type="submission" date="2021-04" db="EMBL/GenBank/DDBJ databases">
        <authorList>
            <person name="Gilroy R."/>
        </authorList>
    </citation>
    <scope>NUCLEOTIDE SEQUENCE</scope>
    <source>
        <strain evidence="4">687</strain>
    </source>
</reference>
<proteinExistence type="inferred from homology"/>
<keyword evidence="4" id="KW-0378">Hydrolase</keyword>
<dbReference type="NCBIfam" id="NF006988">
    <property type="entry name" value="PRK09453.1"/>
    <property type="match status" value="1"/>
</dbReference>
<dbReference type="EMBL" id="JAHLFG010000081">
    <property type="protein sequence ID" value="MBU3827315.1"/>
    <property type="molecule type" value="Genomic_DNA"/>
</dbReference>
<feature type="domain" description="Calcineurin-like phosphoesterase" evidence="3">
    <location>
        <begin position="1"/>
        <end position="169"/>
    </location>
</feature>
<comment type="caution">
    <text evidence="4">The sequence shown here is derived from an EMBL/GenBank/DDBJ whole genome shotgun (WGS) entry which is preliminary data.</text>
</comment>
<dbReference type="NCBIfam" id="TIGR00040">
    <property type="entry name" value="yfcE"/>
    <property type="match status" value="1"/>
</dbReference>
<dbReference type="GO" id="GO:0016787">
    <property type="term" value="F:hydrolase activity"/>
    <property type="evidence" value="ECO:0007669"/>
    <property type="project" value="UniProtKB-UniRule"/>
</dbReference>
<dbReference type="InterPro" id="IPR000979">
    <property type="entry name" value="Phosphodiesterase_MJ0936/Vps29"/>
</dbReference>
<dbReference type="Pfam" id="PF12850">
    <property type="entry name" value="Metallophos_2"/>
    <property type="match status" value="1"/>
</dbReference>
<dbReference type="InterPro" id="IPR024654">
    <property type="entry name" value="Calcineurin-like_PHP_lpxH"/>
</dbReference>
<dbReference type="PANTHER" id="PTHR11124">
    <property type="entry name" value="VACUOLAR SORTING PROTEIN VPS29"/>
    <property type="match status" value="1"/>
</dbReference>
<dbReference type="Gene3D" id="3.60.21.10">
    <property type="match status" value="1"/>
</dbReference>
<sequence length="197" mass="21257">MQYLVLSDIHGAVTALEQVFALTAKMPIERIIILGDNLNHGARNKLPPGYVPADVVPLLNARADNIMALRGNCDGDVDGMLFNFPCNAPYLYLTLPQLKGKMFLTHGHLHDFKSVDGAAQLGLTLGDVVLSGHTHLPGITRLDNGLINVNPGSVGIPRKQPEGSFGLIDDKELKIVSLSGNVLYRAQFKSGQLVPEL</sequence>
<dbReference type="GO" id="GO:0046872">
    <property type="term" value="F:metal ion binding"/>
    <property type="evidence" value="ECO:0007669"/>
    <property type="project" value="UniProtKB-KW"/>
</dbReference>
<accession>A0A9E2NSU4</accession>
<comment type="similarity">
    <text evidence="1 2">Belongs to the metallophosphoesterase superfamily. YfcE family.</text>
</comment>
<name>A0A9E2NSU4_9GAMM</name>
<gene>
    <name evidence="4" type="primary">yfcE</name>
    <name evidence="4" type="ORF">IAA31_07480</name>
</gene>
<dbReference type="Proteomes" id="UP000824150">
    <property type="component" value="Unassembled WGS sequence"/>
</dbReference>
<keyword evidence="2" id="KW-0479">Metal-binding</keyword>
<dbReference type="EC" id="3.1.4.-" evidence="2"/>
<protein>
    <recommendedName>
        <fullName evidence="2">Phosphoesterase</fullName>
        <ecNumber evidence="2">3.1.4.-</ecNumber>
    </recommendedName>
</protein>
<comment type="cofactor">
    <cofactor evidence="2">
        <name>a divalent metal cation</name>
        <dbReference type="ChEBI" id="CHEBI:60240"/>
    </cofactor>
</comment>
<dbReference type="InterPro" id="IPR029052">
    <property type="entry name" value="Metallo-depent_PP-like"/>
</dbReference>
<reference evidence="4" key="1">
    <citation type="journal article" date="2021" name="PeerJ">
        <title>Extensive microbial diversity within the chicken gut microbiome revealed by metagenomics and culture.</title>
        <authorList>
            <person name="Gilroy R."/>
            <person name="Ravi A."/>
            <person name="Getino M."/>
            <person name="Pursley I."/>
            <person name="Horton D.L."/>
            <person name="Alikhan N.F."/>
            <person name="Baker D."/>
            <person name="Gharbi K."/>
            <person name="Hall N."/>
            <person name="Watson M."/>
            <person name="Adriaenssens E.M."/>
            <person name="Foster-Nyarko E."/>
            <person name="Jarju S."/>
            <person name="Secka A."/>
            <person name="Antonio M."/>
            <person name="Oren A."/>
            <person name="Chaudhuri R.R."/>
            <person name="La Ragione R."/>
            <person name="Hildebrand F."/>
            <person name="Pallen M.J."/>
        </authorList>
    </citation>
    <scope>NUCLEOTIDE SEQUENCE</scope>
    <source>
        <strain evidence="4">687</strain>
    </source>
</reference>
<organism evidence="4 5">
    <name type="scientific">Candidatus Anaerobiospirillum merdipullorum</name>
    <dbReference type="NCBI Taxonomy" id="2838450"/>
    <lineage>
        <taxon>Bacteria</taxon>
        <taxon>Pseudomonadati</taxon>
        <taxon>Pseudomonadota</taxon>
        <taxon>Gammaproteobacteria</taxon>
        <taxon>Aeromonadales</taxon>
        <taxon>Succinivibrionaceae</taxon>
        <taxon>Anaerobiospirillum</taxon>
    </lineage>
</organism>
<evidence type="ECO:0000256" key="1">
    <source>
        <dbReference type="ARBA" id="ARBA00008950"/>
    </source>
</evidence>
<dbReference type="SUPFAM" id="SSF56300">
    <property type="entry name" value="Metallo-dependent phosphatases"/>
    <property type="match status" value="1"/>
</dbReference>